<keyword evidence="6 7" id="KW-0472">Membrane</keyword>
<evidence type="ECO:0000256" key="7">
    <source>
        <dbReference type="SAM" id="Phobius"/>
    </source>
</evidence>
<dbReference type="RefSeq" id="WP_258855680.1">
    <property type="nucleotide sequence ID" value="NZ_JANUGV010000001.1"/>
</dbReference>
<evidence type="ECO:0000256" key="1">
    <source>
        <dbReference type="ARBA" id="ARBA00004141"/>
    </source>
</evidence>
<evidence type="ECO:0000256" key="5">
    <source>
        <dbReference type="ARBA" id="ARBA00022989"/>
    </source>
</evidence>
<feature type="transmembrane region" description="Helical" evidence="7">
    <location>
        <begin position="153"/>
        <end position="176"/>
    </location>
</feature>
<dbReference type="EMBL" id="JANUGV010000001">
    <property type="protein sequence ID" value="MCS0608004.1"/>
    <property type="molecule type" value="Genomic_DNA"/>
</dbReference>
<evidence type="ECO:0000256" key="2">
    <source>
        <dbReference type="ARBA" id="ARBA00005551"/>
    </source>
</evidence>
<feature type="transmembrane region" description="Helical" evidence="7">
    <location>
        <begin position="188"/>
        <end position="212"/>
    </location>
</feature>
<dbReference type="Proteomes" id="UP001205861">
    <property type="component" value="Unassembled WGS sequence"/>
</dbReference>
<feature type="transmembrane region" description="Helical" evidence="7">
    <location>
        <begin position="119"/>
        <end position="141"/>
    </location>
</feature>
<keyword evidence="10" id="KW-1185">Reference proteome</keyword>
<evidence type="ECO:0000256" key="3">
    <source>
        <dbReference type="ARBA" id="ARBA00022448"/>
    </source>
</evidence>
<feature type="transmembrane region" description="Helical" evidence="7">
    <location>
        <begin position="91"/>
        <end position="113"/>
    </location>
</feature>
<feature type="domain" description="Cation/H+ exchanger transmembrane" evidence="8">
    <location>
        <begin position="21"/>
        <end position="372"/>
    </location>
</feature>
<proteinExistence type="inferred from homology"/>
<accession>A0ABT2BHL3</accession>
<evidence type="ECO:0000256" key="4">
    <source>
        <dbReference type="ARBA" id="ARBA00022692"/>
    </source>
</evidence>
<sequence length="395" mass="42045">MTDLISLASRLAWPLALTLAWMAGELMYRFSGMPRIAVYGLAGFVFGNVAAGYLPPSEAQAFMLLANLGFGLMLFELGYRINLRWLRNNPWILVTSLAESLCTFAAVYFVATYCGTPPLAAGLLAALAMSTSPAGLLRVLNEQASSGQVTERALHLSALNCVLAVFAFKVVVGIGVFQTSGDLAHAAWSSLVVLAASALLGALFGVAVPLWLRRIDNAARDATLAFAIAVFLLVVITHVLVFSPVLAALTFGIVARHRRIALSPAQRNFGVLGDLLSVLLFFFVATTLSWDQVARGFALGLLLVLVRTLIKVAVCTAFARVSGITARKGALSGLALTPMAVFAILLLEQTRRLGVDLFHSLAPLAAIALLLEVAGPLVTQRAVLLAREARSAREE</sequence>
<feature type="transmembrane region" description="Helical" evidence="7">
    <location>
        <begin position="297"/>
        <end position="319"/>
    </location>
</feature>
<evidence type="ECO:0000313" key="9">
    <source>
        <dbReference type="EMBL" id="MCS0608004.1"/>
    </source>
</evidence>
<keyword evidence="5 7" id="KW-1133">Transmembrane helix</keyword>
<name>A0ABT2BHL3_9BURK</name>
<feature type="transmembrane region" description="Helical" evidence="7">
    <location>
        <begin position="61"/>
        <end position="79"/>
    </location>
</feature>
<comment type="similarity">
    <text evidence="2">Belongs to the monovalent cation:proton antiporter 2 (CPA2) transporter (TC 2.A.37) family.</text>
</comment>
<keyword evidence="3" id="KW-0813">Transport</keyword>
<comment type="caution">
    <text evidence="9">The sequence shown here is derived from an EMBL/GenBank/DDBJ whole genome shotgun (WGS) entry which is preliminary data.</text>
</comment>
<evidence type="ECO:0000256" key="6">
    <source>
        <dbReference type="ARBA" id="ARBA00023136"/>
    </source>
</evidence>
<evidence type="ECO:0000259" key="8">
    <source>
        <dbReference type="Pfam" id="PF00999"/>
    </source>
</evidence>
<feature type="transmembrane region" description="Helical" evidence="7">
    <location>
        <begin position="269"/>
        <end position="290"/>
    </location>
</feature>
<dbReference type="InterPro" id="IPR006153">
    <property type="entry name" value="Cation/H_exchanger_TM"/>
</dbReference>
<comment type="subcellular location">
    <subcellularLocation>
        <location evidence="1">Membrane</location>
        <topology evidence="1">Multi-pass membrane protein</topology>
    </subcellularLocation>
</comment>
<dbReference type="Pfam" id="PF00999">
    <property type="entry name" value="Na_H_Exchanger"/>
    <property type="match status" value="1"/>
</dbReference>
<reference evidence="9 10" key="1">
    <citation type="submission" date="2022-08" db="EMBL/GenBank/DDBJ databases">
        <title>Reclassification of Massilia species as members of the genera Telluria, Duganella, Pseudoduganella, Mokoshia gen. nov. and Zemynaea gen. nov. using orthogonal and non-orthogonal genome-based approaches.</title>
        <authorList>
            <person name="Bowman J.P."/>
        </authorList>
    </citation>
    <scope>NUCLEOTIDE SEQUENCE [LARGE SCALE GENOMIC DNA]</scope>
    <source>
        <strain evidence="9 10">JCM 31607</strain>
    </source>
</reference>
<feature type="transmembrane region" description="Helical" evidence="7">
    <location>
        <begin position="36"/>
        <end position="55"/>
    </location>
</feature>
<organism evidence="9 10">
    <name type="scientific">Massilia solisilvae</name>
    <dbReference type="NCBI Taxonomy" id="1811225"/>
    <lineage>
        <taxon>Bacteria</taxon>
        <taxon>Pseudomonadati</taxon>
        <taxon>Pseudomonadota</taxon>
        <taxon>Betaproteobacteria</taxon>
        <taxon>Burkholderiales</taxon>
        <taxon>Oxalobacteraceae</taxon>
        <taxon>Telluria group</taxon>
        <taxon>Massilia</taxon>
    </lineage>
</organism>
<evidence type="ECO:0000313" key="10">
    <source>
        <dbReference type="Proteomes" id="UP001205861"/>
    </source>
</evidence>
<feature type="transmembrane region" description="Helical" evidence="7">
    <location>
        <begin position="224"/>
        <end position="249"/>
    </location>
</feature>
<dbReference type="PANTHER" id="PTHR42751">
    <property type="entry name" value="SODIUM/HYDROGEN EXCHANGER FAMILY/TRKA DOMAIN PROTEIN"/>
    <property type="match status" value="1"/>
</dbReference>
<dbReference type="InterPro" id="IPR038770">
    <property type="entry name" value="Na+/solute_symporter_sf"/>
</dbReference>
<dbReference type="PANTHER" id="PTHR42751:SF3">
    <property type="entry name" value="SODIUM_GLUTAMATE SYMPORTER"/>
    <property type="match status" value="1"/>
</dbReference>
<feature type="transmembrane region" description="Helical" evidence="7">
    <location>
        <begin position="331"/>
        <end position="348"/>
    </location>
</feature>
<keyword evidence="4 7" id="KW-0812">Transmembrane</keyword>
<dbReference type="Gene3D" id="1.20.1530.20">
    <property type="match status" value="1"/>
</dbReference>
<gene>
    <name evidence="9" type="ORF">NX773_07490</name>
</gene>
<protein>
    <submittedName>
        <fullName evidence="9">Cation:proton antiporter</fullName>
    </submittedName>
</protein>